<reference evidence="2 3" key="1">
    <citation type="submission" date="2014-09" db="EMBL/GenBank/DDBJ databases">
        <title>Using Illumina technology Improving SMRT sequencing Genome Assembly by RASTools.</title>
        <authorList>
            <person name="Zhou Y."/>
            <person name="Ma T."/>
            <person name="Liu T."/>
        </authorList>
    </citation>
    <scope>NUCLEOTIDE SEQUENCE [LARGE SCALE GENOMIC DNA]</scope>
    <source>
        <strain evidence="2 3">ATCC 55669</strain>
    </source>
</reference>
<gene>
    <name evidence="2" type="ORF">MC45_04770</name>
</gene>
<dbReference type="Pfam" id="PF22513">
    <property type="entry name" value="FitA-like_RHH"/>
    <property type="match status" value="1"/>
</dbReference>
<name>A0A097EE54_9SPHN</name>
<organism evidence="2 3">
    <name type="scientific">Sphingomonas taxi</name>
    <dbReference type="NCBI Taxonomy" id="1549858"/>
    <lineage>
        <taxon>Bacteria</taxon>
        <taxon>Pseudomonadati</taxon>
        <taxon>Pseudomonadota</taxon>
        <taxon>Alphaproteobacteria</taxon>
        <taxon>Sphingomonadales</taxon>
        <taxon>Sphingomonadaceae</taxon>
        <taxon>Sphingomonas</taxon>
    </lineage>
</organism>
<dbReference type="EMBL" id="CP009571">
    <property type="protein sequence ID" value="AIT05830.1"/>
    <property type="molecule type" value="Genomic_DNA"/>
</dbReference>
<feature type="domain" description="Antitoxin FitA-like ribbon-helix-helix" evidence="1">
    <location>
        <begin position="2"/>
        <end position="38"/>
    </location>
</feature>
<dbReference type="SUPFAM" id="SSF47598">
    <property type="entry name" value="Ribbon-helix-helix"/>
    <property type="match status" value="1"/>
</dbReference>
<dbReference type="eggNOG" id="ENOG5032HCI">
    <property type="taxonomic scope" value="Bacteria"/>
</dbReference>
<accession>A0A097EE54</accession>
<proteinExistence type="predicted"/>
<evidence type="ECO:0000313" key="2">
    <source>
        <dbReference type="EMBL" id="AIT05830.1"/>
    </source>
</evidence>
<dbReference type="GO" id="GO:0006355">
    <property type="term" value="P:regulation of DNA-templated transcription"/>
    <property type="evidence" value="ECO:0007669"/>
    <property type="project" value="InterPro"/>
</dbReference>
<dbReference type="KEGG" id="stax:MC45_04770"/>
<keyword evidence="3" id="KW-1185">Reference proteome</keyword>
<dbReference type="STRING" id="1549858.MC45_04770"/>
<protein>
    <recommendedName>
        <fullName evidence="1">Antitoxin FitA-like ribbon-helix-helix domain-containing protein</fullName>
    </recommendedName>
</protein>
<dbReference type="Proteomes" id="UP000033200">
    <property type="component" value="Chromosome"/>
</dbReference>
<dbReference type="InterPro" id="IPR053853">
    <property type="entry name" value="FitA-like_RHH"/>
</dbReference>
<evidence type="ECO:0000313" key="3">
    <source>
        <dbReference type="Proteomes" id="UP000033200"/>
    </source>
</evidence>
<dbReference type="HOGENOM" id="CLU_2540864_0_0_5"/>
<dbReference type="RefSeq" id="WP_038660183.1">
    <property type="nucleotide sequence ID" value="NZ_CP009571.1"/>
</dbReference>
<sequence>MAQVLIRNLDDALLRDYQRAADGNGRSLEAELRAALQRLRPDAGEGHRDVRARLAAIRAMTPDVPQTPAERLVREDREGFREA</sequence>
<dbReference type="InterPro" id="IPR010985">
    <property type="entry name" value="Ribbon_hlx_hlx"/>
</dbReference>
<evidence type="ECO:0000259" key="1">
    <source>
        <dbReference type="Pfam" id="PF22513"/>
    </source>
</evidence>
<dbReference type="AlphaFoldDB" id="A0A097EE54"/>